<evidence type="ECO:0000259" key="20">
    <source>
        <dbReference type="SMART" id="SM00090"/>
    </source>
</evidence>
<feature type="compositionally biased region" description="Basic and acidic residues" evidence="19">
    <location>
        <begin position="720"/>
        <end position="734"/>
    </location>
</feature>
<dbReference type="GO" id="GO:0042254">
    <property type="term" value="P:ribosome biogenesis"/>
    <property type="evidence" value="ECO:0007669"/>
    <property type="project" value="UniProtKB-KW"/>
</dbReference>
<feature type="region of interest" description="Disordered" evidence="19">
    <location>
        <begin position="696"/>
        <end position="811"/>
    </location>
</feature>
<evidence type="ECO:0000256" key="7">
    <source>
        <dbReference type="ARBA" id="ARBA00022517"/>
    </source>
</evidence>
<accession>A0A0G4I0X8</accession>
<gene>
    <name evidence="21" type="ORF">Cvel_10055</name>
</gene>
<dbReference type="GO" id="GO:0005737">
    <property type="term" value="C:cytoplasm"/>
    <property type="evidence" value="ECO:0007669"/>
    <property type="project" value="UniProtKB-SubCell"/>
</dbReference>
<dbReference type="Pfam" id="PF01163">
    <property type="entry name" value="RIO1"/>
    <property type="match status" value="1"/>
</dbReference>
<evidence type="ECO:0000256" key="15">
    <source>
        <dbReference type="ARBA" id="ARBA00022842"/>
    </source>
</evidence>
<comment type="cofactor">
    <cofactor evidence="1">
        <name>Mg(2+)</name>
        <dbReference type="ChEBI" id="CHEBI:18420"/>
    </cofactor>
</comment>
<dbReference type="PANTHER" id="PTHR45723">
    <property type="entry name" value="SERINE/THREONINE-PROTEIN KINASE RIO1"/>
    <property type="match status" value="1"/>
</dbReference>
<evidence type="ECO:0000256" key="1">
    <source>
        <dbReference type="ARBA" id="ARBA00001946"/>
    </source>
</evidence>
<dbReference type="InterPro" id="IPR000687">
    <property type="entry name" value="RIO_kinase"/>
</dbReference>
<dbReference type="GO" id="GO:0004674">
    <property type="term" value="F:protein serine/threonine kinase activity"/>
    <property type="evidence" value="ECO:0007669"/>
    <property type="project" value="UniProtKB-KW"/>
</dbReference>
<dbReference type="VEuPathDB" id="CryptoDB:Cvel_10055"/>
<keyword evidence="6" id="KW-0963">Cytoplasm</keyword>
<evidence type="ECO:0000256" key="11">
    <source>
        <dbReference type="ARBA" id="ARBA00022741"/>
    </source>
</evidence>
<dbReference type="GO" id="GO:0005524">
    <property type="term" value="F:ATP binding"/>
    <property type="evidence" value="ECO:0007669"/>
    <property type="project" value="UniProtKB-KW"/>
</dbReference>
<dbReference type="CDD" id="cd05147">
    <property type="entry name" value="RIO1_euk"/>
    <property type="match status" value="1"/>
</dbReference>
<dbReference type="GO" id="GO:0046872">
    <property type="term" value="F:metal ion binding"/>
    <property type="evidence" value="ECO:0007669"/>
    <property type="project" value="UniProtKB-KW"/>
</dbReference>
<keyword evidence="7" id="KW-0690">Ribosome biogenesis</keyword>
<dbReference type="InterPro" id="IPR011009">
    <property type="entry name" value="Kinase-like_dom_sf"/>
</dbReference>
<sequence>MYDPQRRGPPLEIDSEDDLFDGSAPKIPGVNAPQVHIPGRTVFGADDSYESDGGSEDFSEDELVKGESQARGPNRQHVDLGRKMMGAASKETTGKVMSRINTSALPTSVEVAGSTLQHAAKNSIVAGQKKADIHRNRGLTRDTRATVEQVLDPRTCLLLAKLMRRGVFTEIYGCLSTGKEANVYYAVNGREWSSSREGEGDRREGGELAVKVFKTSILVFKDRAKYVEGEFRFRHGYGGRNPRKMVAQWAEKEFRNLKRIAHSGIRAPLPLELRGHVIAIRFVGSEGHAAARLKDSKLTQAEWRRAYVETVAIMRLLYQECKLVHGDLSEYNLLWQSGHVFVIDVSQSTENDHPLSMDFLKRDCVNVTAFFRKEIKTTKTEKETGDTSAWNGACLPVRVLFDLVVAPKLPPVVQEGLEAALSKQTDEGVEVWPRKDERYQASNIPLDSCFLDPTAGPVPQLGKRPQPQQQQQSEAKQQQQGEEEKQGDEGGQQEQKNEEKEKENVASQATASVVGKGRDAAVTAAALSEGRAAFDRLCAALLFLMEETSKARAAREEAHAEMEEQKQQEEWSKQFKETVGEGEKEGESQLQMERGEGQKRAGGITAVDLLNRLRAEGKAGGGVHTKARQAKLAAAGLAEQSGTTPAASVPPVPKADEVSASEGSDEEDLDELEERVFLSTWIPSHLNQVYDQETLERELDKEKEGGHSHLSYLVGGVNEEGEKGAGTKEEKEGSEGEGEGEEGDVESGEANEEDEDEEDEDDESRHDGHIPEGMTAKEWKKKVKEENRERRRNKLPKHVKKKYRKQASNRK</sequence>
<comment type="catalytic activity">
    <reaction evidence="16">
        <text>L-threonyl-[protein] + ATP = O-phospho-L-threonyl-[protein] + ADP + H(+)</text>
        <dbReference type="Rhea" id="RHEA:46608"/>
        <dbReference type="Rhea" id="RHEA-COMP:11060"/>
        <dbReference type="Rhea" id="RHEA-COMP:11605"/>
        <dbReference type="ChEBI" id="CHEBI:15378"/>
        <dbReference type="ChEBI" id="CHEBI:30013"/>
        <dbReference type="ChEBI" id="CHEBI:30616"/>
        <dbReference type="ChEBI" id="CHEBI:61977"/>
        <dbReference type="ChEBI" id="CHEBI:456216"/>
        <dbReference type="EC" id="2.7.11.1"/>
    </reaction>
</comment>
<feature type="region of interest" description="Disordered" evidence="19">
    <location>
        <begin position="554"/>
        <end position="600"/>
    </location>
</feature>
<evidence type="ECO:0000256" key="2">
    <source>
        <dbReference type="ARBA" id="ARBA00004496"/>
    </source>
</evidence>
<evidence type="ECO:0000256" key="12">
    <source>
        <dbReference type="ARBA" id="ARBA00022777"/>
    </source>
</evidence>
<organism evidence="21">
    <name type="scientific">Chromera velia CCMP2878</name>
    <dbReference type="NCBI Taxonomy" id="1169474"/>
    <lineage>
        <taxon>Eukaryota</taxon>
        <taxon>Sar</taxon>
        <taxon>Alveolata</taxon>
        <taxon>Colpodellida</taxon>
        <taxon>Chromeraceae</taxon>
        <taxon>Chromera</taxon>
    </lineage>
</organism>
<keyword evidence="13" id="KW-0378">Hydrolase</keyword>
<feature type="region of interest" description="Disordered" evidence="19">
    <location>
        <begin position="1"/>
        <end position="74"/>
    </location>
</feature>
<feature type="region of interest" description="Disordered" evidence="19">
    <location>
        <begin position="618"/>
        <end position="672"/>
    </location>
</feature>
<reference evidence="21" key="1">
    <citation type="submission" date="2014-11" db="EMBL/GenBank/DDBJ databases">
        <authorList>
            <person name="Otto D Thomas"/>
            <person name="Naeem Raeece"/>
        </authorList>
    </citation>
    <scope>NUCLEOTIDE SEQUENCE</scope>
</reference>
<keyword evidence="9" id="KW-0808">Transferase</keyword>
<keyword evidence="12" id="KW-0418">Kinase</keyword>
<evidence type="ECO:0000256" key="5">
    <source>
        <dbReference type="ARBA" id="ARBA00016038"/>
    </source>
</evidence>
<feature type="compositionally biased region" description="Acidic residues" evidence="19">
    <location>
        <begin position="663"/>
        <end position="672"/>
    </location>
</feature>
<dbReference type="GO" id="GO:0016787">
    <property type="term" value="F:hydrolase activity"/>
    <property type="evidence" value="ECO:0007669"/>
    <property type="project" value="UniProtKB-KW"/>
</dbReference>
<feature type="region of interest" description="Disordered" evidence="19">
    <location>
        <begin position="446"/>
        <end position="517"/>
    </location>
</feature>
<evidence type="ECO:0000256" key="14">
    <source>
        <dbReference type="ARBA" id="ARBA00022840"/>
    </source>
</evidence>
<feature type="compositionally biased region" description="Basic and acidic residues" evidence="19">
    <location>
        <begin position="763"/>
        <end position="789"/>
    </location>
</feature>
<feature type="domain" description="RIO kinase" evidence="20">
    <location>
        <begin position="140"/>
        <end position="385"/>
    </location>
</feature>
<dbReference type="EC" id="2.7.11.1" evidence="4"/>
<dbReference type="SMART" id="SM00090">
    <property type="entry name" value="RIO"/>
    <property type="match status" value="1"/>
</dbReference>
<dbReference type="InterPro" id="IPR051272">
    <property type="entry name" value="RIO-type_Ser/Thr_kinase"/>
</dbReference>
<dbReference type="AlphaFoldDB" id="A0A0G4I0X8"/>
<dbReference type="PROSITE" id="PS01245">
    <property type="entry name" value="RIO1"/>
    <property type="match status" value="1"/>
</dbReference>
<evidence type="ECO:0000256" key="17">
    <source>
        <dbReference type="ARBA" id="ARBA00048679"/>
    </source>
</evidence>
<dbReference type="InterPro" id="IPR018934">
    <property type="entry name" value="RIO_dom"/>
</dbReference>
<keyword evidence="15" id="KW-0460">Magnesium</keyword>
<feature type="compositionally biased region" description="Low complexity" evidence="19">
    <location>
        <begin position="466"/>
        <end position="480"/>
    </location>
</feature>
<evidence type="ECO:0000256" key="9">
    <source>
        <dbReference type="ARBA" id="ARBA00022679"/>
    </source>
</evidence>
<dbReference type="FunFam" id="3.30.200.20:FF:000148">
    <property type="entry name" value="Serine/threonine-protein kinase RIO1"/>
    <property type="match status" value="1"/>
</dbReference>
<dbReference type="SUPFAM" id="SSF56112">
    <property type="entry name" value="Protein kinase-like (PK-like)"/>
    <property type="match status" value="1"/>
</dbReference>
<feature type="compositionally biased region" description="Acidic residues" evidence="19">
    <location>
        <begin position="735"/>
        <end position="762"/>
    </location>
</feature>
<feature type="compositionally biased region" description="Basic residues" evidence="19">
    <location>
        <begin position="790"/>
        <end position="811"/>
    </location>
</feature>
<feature type="compositionally biased region" description="Basic and acidic residues" evidence="19">
    <location>
        <begin position="696"/>
        <end position="707"/>
    </location>
</feature>
<keyword evidence="8" id="KW-0723">Serine/threonine-protein kinase</keyword>
<dbReference type="InterPro" id="IPR018935">
    <property type="entry name" value="RIO_kinase_CS"/>
</dbReference>
<evidence type="ECO:0000256" key="10">
    <source>
        <dbReference type="ARBA" id="ARBA00022723"/>
    </source>
</evidence>
<keyword evidence="14" id="KW-0067">ATP-binding</keyword>
<name>A0A0G4I0X8_9ALVE</name>
<protein>
    <recommendedName>
        <fullName evidence="5">Serine/threonine-protein kinase RIO1</fullName>
        <ecNumber evidence="4">2.7.11.1</ecNumber>
    </recommendedName>
    <alternativeName>
        <fullName evidence="18">Serine/threonine-protein kinase rio1</fullName>
    </alternativeName>
</protein>
<comment type="subcellular location">
    <subcellularLocation>
        <location evidence="2">Cytoplasm</location>
    </subcellularLocation>
</comment>
<dbReference type="Gene3D" id="1.10.510.10">
    <property type="entry name" value="Transferase(Phosphotransferase) domain 1"/>
    <property type="match status" value="1"/>
</dbReference>
<comment type="catalytic activity">
    <reaction evidence="17">
        <text>L-seryl-[protein] + ATP = O-phospho-L-seryl-[protein] + ADP + H(+)</text>
        <dbReference type="Rhea" id="RHEA:17989"/>
        <dbReference type="Rhea" id="RHEA-COMP:9863"/>
        <dbReference type="Rhea" id="RHEA-COMP:11604"/>
        <dbReference type="ChEBI" id="CHEBI:15378"/>
        <dbReference type="ChEBI" id="CHEBI:29999"/>
        <dbReference type="ChEBI" id="CHEBI:30616"/>
        <dbReference type="ChEBI" id="CHEBI:83421"/>
        <dbReference type="ChEBI" id="CHEBI:456216"/>
        <dbReference type="EC" id="2.7.11.1"/>
    </reaction>
</comment>
<evidence type="ECO:0000256" key="13">
    <source>
        <dbReference type="ARBA" id="ARBA00022801"/>
    </source>
</evidence>
<evidence type="ECO:0000256" key="6">
    <source>
        <dbReference type="ARBA" id="ARBA00022490"/>
    </source>
</evidence>
<evidence type="ECO:0000256" key="3">
    <source>
        <dbReference type="ARBA" id="ARBA00009196"/>
    </source>
</evidence>
<feature type="compositionally biased region" description="Basic and acidic residues" evidence="19">
    <location>
        <begin position="554"/>
        <end position="599"/>
    </location>
</feature>
<evidence type="ECO:0000256" key="18">
    <source>
        <dbReference type="ARBA" id="ARBA00068838"/>
    </source>
</evidence>
<evidence type="ECO:0000256" key="16">
    <source>
        <dbReference type="ARBA" id="ARBA00047899"/>
    </source>
</evidence>
<feature type="compositionally biased region" description="Acidic residues" evidence="19">
    <location>
        <begin position="47"/>
        <end position="61"/>
    </location>
</feature>
<comment type="similarity">
    <text evidence="3">Belongs to the protein kinase superfamily. RIO-type Ser/Thr kinase family.</text>
</comment>
<proteinExistence type="inferred from homology"/>
<evidence type="ECO:0000256" key="19">
    <source>
        <dbReference type="SAM" id="MobiDB-lite"/>
    </source>
</evidence>
<keyword evidence="10" id="KW-0479">Metal-binding</keyword>
<dbReference type="Gene3D" id="3.30.200.20">
    <property type="entry name" value="Phosphorylase Kinase, domain 1"/>
    <property type="match status" value="1"/>
</dbReference>
<feature type="compositionally biased region" description="Basic and acidic residues" evidence="19">
    <location>
        <begin position="495"/>
        <end position="504"/>
    </location>
</feature>
<evidence type="ECO:0000256" key="4">
    <source>
        <dbReference type="ARBA" id="ARBA00012513"/>
    </source>
</evidence>
<evidence type="ECO:0000256" key="8">
    <source>
        <dbReference type="ARBA" id="ARBA00022527"/>
    </source>
</evidence>
<dbReference type="EMBL" id="CDMZ01004694">
    <property type="protein sequence ID" value="CEM50527.1"/>
    <property type="molecule type" value="Genomic_DNA"/>
</dbReference>
<evidence type="ECO:0000313" key="21">
    <source>
        <dbReference type="EMBL" id="CEM50527.1"/>
    </source>
</evidence>
<keyword evidence="11" id="KW-0547">Nucleotide-binding</keyword>